<reference evidence="2 3" key="1">
    <citation type="submission" date="2020-03" db="EMBL/GenBank/DDBJ databases">
        <title>Whole genome shotgun sequence of Phytohabitans suffuscus NBRC 105367.</title>
        <authorList>
            <person name="Komaki H."/>
            <person name="Tamura T."/>
        </authorList>
    </citation>
    <scope>NUCLEOTIDE SEQUENCE [LARGE SCALE GENOMIC DNA]</scope>
    <source>
        <strain evidence="2 3">NBRC 105367</strain>
    </source>
</reference>
<name>A0A6F8YPL0_9ACTN</name>
<dbReference type="EMBL" id="AP022871">
    <property type="protein sequence ID" value="BCB88062.1"/>
    <property type="molecule type" value="Genomic_DNA"/>
</dbReference>
<protein>
    <submittedName>
        <fullName evidence="2">Putative Nudix hydrolase</fullName>
    </submittedName>
</protein>
<dbReference type="Pfam" id="PF00293">
    <property type="entry name" value="NUDIX"/>
    <property type="match status" value="1"/>
</dbReference>
<evidence type="ECO:0000259" key="1">
    <source>
        <dbReference type="PROSITE" id="PS51462"/>
    </source>
</evidence>
<accession>A0A6F8YPL0</accession>
<dbReference type="CDD" id="cd04692">
    <property type="entry name" value="NUDIX_Hydrolase"/>
    <property type="match status" value="1"/>
</dbReference>
<evidence type="ECO:0000313" key="3">
    <source>
        <dbReference type="Proteomes" id="UP000503011"/>
    </source>
</evidence>
<dbReference type="KEGG" id="psuu:Psuf_053750"/>
<sequence length="215" mass="23917">MPEEVINICDENMKGLGTATKSLAHKTGLWHESIHCWIVRPTASGGALLFQKRGSDKTLFPDYLDITAAGHYVAGEEVSAGVREIAEELGLDVAFEDLTPLGIKIDLGKTENVLNREFCHVFIYSDDRPPGSYNLDVSEVEGLVEVGIGDGLGLFSGERDDVVARGIEWDRGKTEWVEIERRISVDSFIPRIDPYYYKMFINAKSFLAGDRYLAV</sequence>
<dbReference type="PANTHER" id="PTHR10885:SF0">
    <property type="entry name" value="ISOPENTENYL-DIPHOSPHATE DELTA-ISOMERASE"/>
    <property type="match status" value="1"/>
</dbReference>
<dbReference type="PANTHER" id="PTHR10885">
    <property type="entry name" value="ISOPENTENYL-DIPHOSPHATE DELTA-ISOMERASE"/>
    <property type="match status" value="1"/>
</dbReference>
<reference evidence="2 3" key="2">
    <citation type="submission" date="2020-03" db="EMBL/GenBank/DDBJ databases">
        <authorList>
            <person name="Ichikawa N."/>
            <person name="Kimura A."/>
            <person name="Kitahashi Y."/>
            <person name="Uohara A."/>
        </authorList>
    </citation>
    <scope>NUCLEOTIDE SEQUENCE [LARGE SCALE GENOMIC DNA]</scope>
    <source>
        <strain evidence="2 3">NBRC 105367</strain>
    </source>
</reference>
<evidence type="ECO:0000313" key="2">
    <source>
        <dbReference type="EMBL" id="BCB88062.1"/>
    </source>
</evidence>
<feature type="domain" description="Nudix hydrolase" evidence="1">
    <location>
        <begin position="29"/>
        <end position="168"/>
    </location>
</feature>
<keyword evidence="3" id="KW-1185">Reference proteome</keyword>
<dbReference type="InterPro" id="IPR000086">
    <property type="entry name" value="NUDIX_hydrolase_dom"/>
</dbReference>
<dbReference type="Gene3D" id="3.90.79.10">
    <property type="entry name" value="Nucleoside Triphosphate Pyrophosphohydrolase"/>
    <property type="match status" value="1"/>
</dbReference>
<keyword evidence="2" id="KW-0378">Hydrolase</keyword>
<dbReference type="InterPro" id="IPR015797">
    <property type="entry name" value="NUDIX_hydrolase-like_dom_sf"/>
</dbReference>
<proteinExistence type="predicted"/>
<organism evidence="2 3">
    <name type="scientific">Phytohabitans suffuscus</name>
    <dbReference type="NCBI Taxonomy" id="624315"/>
    <lineage>
        <taxon>Bacteria</taxon>
        <taxon>Bacillati</taxon>
        <taxon>Actinomycetota</taxon>
        <taxon>Actinomycetes</taxon>
        <taxon>Micromonosporales</taxon>
        <taxon>Micromonosporaceae</taxon>
    </lineage>
</organism>
<gene>
    <name evidence="2" type="ORF">Psuf_053750</name>
</gene>
<dbReference type="PROSITE" id="PS51462">
    <property type="entry name" value="NUDIX"/>
    <property type="match status" value="1"/>
</dbReference>
<dbReference type="AlphaFoldDB" id="A0A6F8YPL0"/>
<dbReference type="GO" id="GO:0016787">
    <property type="term" value="F:hydrolase activity"/>
    <property type="evidence" value="ECO:0007669"/>
    <property type="project" value="UniProtKB-KW"/>
</dbReference>
<dbReference type="RefSeq" id="WP_173159385.1">
    <property type="nucleotide sequence ID" value="NZ_AP022871.1"/>
</dbReference>
<dbReference type="Proteomes" id="UP000503011">
    <property type="component" value="Chromosome"/>
</dbReference>
<dbReference type="SUPFAM" id="SSF55811">
    <property type="entry name" value="Nudix"/>
    <property type="match status" value="1"/>
</dbReference>